<dbReference type="AlphaFoldDB" id="A0A6J8ACX4"/>
<keyword evidence="8" id="KW-1185">Reference proteome</keyword>
<organism evidence="7 8">
    <name type="scientific">Mytilus coruscus</name>
    <name type="common">Sea mussel</name>
    <dbReference type="NCBI Taxonomy" id="42192"/>
    <lineage>
        <taxon>Eukaryota</taxon>
        <taxon>Metazoa</taxon>
        <taxon>Spiralia</taxon>
        <taxon>Lophotrochozoa</taxon>
        <taxon>Mollusca</taxon>
        <taxon>Bivalvia</taxon>
        <taxon>Autobranchia</taxon>
        <taxon>Pteriomorphia</taxon>
        <taxon>Mytilida</taxon>
        <taxon>Mytiloidea</taxon>
        <taxon>Mytilidae</taxon>
        <taxon>Mytilinae</taxon>
        <taxon>Mytilus</taxon>
    </lineage>
</organism>
<evidence type="ECO:0000256" key="2">
    <source>
        <dbReference type="ARBA" id="ARBA00022692"/>
    </source>
</evidence>
<dbReference type="GO" id="GO:0004930">
    <property type="term" value="F:G protein-coupled receptor activity"/>
    <property type="evidence" value="ECO:0007669"/>
    <property type="project" value="InterPro"/>
</dbReference>
<dbReference type="InterPro" id="IPR017981">
    <property type="entry name" value="GPCR_2-like_7TM"/>
</dbReference>
<feature type="transmembrane region" description="Helical" evidence="5">
    <location>
        <begin position="801"/>
        <end position="826"/>
    </location>
</feature>
<accession>A0A6J8ACX4</accession>
<evidence type="ECO:0000256" key="1">
    <source>
        <dbReference type="ARBA" id="ARBA00004141"/>
    </source>
</evidence>
<dbReference type="PRINTS" id="PR02001">
    <property type="entry name" value="GCR1CAMPR"/>
</dbReference>
<keyword evidence="4 5" id="KW-0472">Membrane</keyword>
<gene>
    <name evidence="7" type="ORF">MCOR_6203</name>
</gene>
<dbReference type="OrthoDB" id="10051649at2759"/>
<dbReference type="EMBL" id="CACVKT020001141">
    <property type="protein sequence ID" value="CAC5365573.1"/>
    <property type="molecule type" value="Genomic_DNA"/>
</dbReference>
<name>A0A6J8ACX4_MYTCO</name>
<feature type="transmembrane region" description="Helical" evidence="5">
    <location>
        <begin position="775"/>
        <end position="795"/>
    </location>
</feature>
<dbReference type="CDD" id="cd15039">
    <property type="entry name" value="7tmB3_Methuselah-like"/>
    <property type="match status" value="1"/>
</dbReference>
<proteinExistence type="predicted"/>
<feature type="domain" description="G-protein coupled receptors family 2 profile 2" evidence="6">
    <location>
        <begin position="574"/>
        <end position="824"/>
    </location>
</feature>
<dbReference type="Gene3D" id="1.20.1070.10">
    <property type="entry name" value="Rhodopsin 7-helix transmembrane proteins"/>
    <property type="match status" value="1"/>
</dbReference>
<dbReference type="InterPro" id="IPR022343">
    <property type="entry name" value="GCR1-cAMP_receptor"/>
</dbReference>
<dbReference type="PANTHER" id="PTHR45902:SF1">
    <property type="entry name" value="LATROPHILIN RECEPTOR-LIKE PROTEIN A"/>
    <property type="match status" value="1"/>
</dbReference>
<protein>
    <recommendedName>
        <fullName evidence="6">G-protein coupled receptors family 2 profile 2 domain-containing protein</fullName>
    </recommendedName>
</protein>
<evidence type="ECO:0000313" key="7">
    <source>
        <dbReference type="EMBL" id="CAC5365573.1"/>
    </source>
</evidence>
<feature type="transmembrane region" description="Helical" evidence="5">
    <location>
        <begin position="576"/>
        <end position="599"/>
    </location>
</feature>
<dbReference type="InterPro" id="IPR053231">
    <property type="entry name" value="GPCR_LN-TM7"/>
</dbReference>
<feature type="transmembrane region" description="Helical" evidence="5">
    <location>
        <begin position="611"/>
        <end position="627"/>
    </location>
</feature>
<keyword evidence="2 5" id="KW-0812">Transmembrane</keyword>
<evidence type="ECO:0000256" key="4">
    <source>
        <dbReference type="ARBA" id="ARBA00023136"/>
    </source>
</evidence>
<evidence type="ECO:0000259" key="6">
    <source>
        <dbReference type="PROSITE" id="PS50261"/>
    </source>
</evidence>
<evidence type="ECO:0000256" key="5">
    <source>
        <dbReference type="SAM" id="Phobius"/>
    </source>
</evidence>
<dbReference type="GO" id="GO:0016020">
    <property type="term" value="C:membrane"/>
    <property type="evidence" value="ECO:0007669"/>
    <property type="project" value="UniProtKB-SubCell"/>
</dbReference>
<dbReference type="Proteomes" id="UP000507470">
    <property type="component" value="Unassembled WGS sequence"/>
</dbReference>
<dbReference type="InterPro" id="IPR000832">
    <property type="entry name" value="GPCR_2_secretin-like"/>
</dbReference>
<feature type="transmembrane region" description="Helical" evidence="5">
    <location>
        <begin position="729"/>
        <end position="754"/>
    </location>
</feature>
<reference evidence="7 8" key="1">
    <citation type="submission" date="2020-06" db="EMBL/GenBank/DDBJ databases">
        <authorList>
            <person name="Li R."/>
            <person name="Bekaert M."/>
        </authorList>
    </citation>
    <scope>NUCLEOTIDE SEQUENCE [LARGE SCALE GENOMIC DNA]</scope>
    <source>
        <strain evidence="8">wild</strain>
    </source>
</reference>
<sequence>MYRYPTDVDFKEVYNLIEPFQDGYQKRILEKQLLYCPMVPLCNNLTRQDSYPNGTSPVVGSCCFPCSCQKNGILNNEQCPNTDVMLSTHRKTCIYPQYLTHGRTKIISKHSYYMISSCAPTFNNVSIIQKCTADQRKLDPFDISLYIPVSINSSNLLFKNKYCAICNSHTTNVMIPWSANLTCIFEPFDTISFSRSIMKEIAQSDDCNILFQSWNLTSHPETCDWGRYTVCNQTGSWEVYDKFIEDACNSYTSVYRANYRNIFCFLCNSNQTPYMGCDYWDLYERIKAIPTATFASLISFREEDQENTYHDCSDNEIFDSYEEKCREVVCPSMHYYNKQHNKCEGIFRYISDVFYQVYYKVTIQVDNVIPGGCSMNCVLYDYYTVDMAISLYVDDNIGSADCCHLSEFHYPNEIKNLTHHVYIIGVNILATDIHNQTMYIEALSSSIQVTFDDNSLVFEPISQKTLELIPDFTELDHYYDDYDDYRYDDAIDRCFAYHKTIKVVSHFFCPRIKLQFNEVQLSTSYLTMSNKKIAFELNSVIQIENDFLVCLDDRIISNNRSGESKSQNQKNDIEKILSLICSITSITSLTLTMLVYLLLKELRTLPGLQQLMLSFHLLVAHALYLFGMNATHNTALCVAIGLFTHYFWLGSVMWMHICTFDIFRVFYFRLNTRSNSNRMKLFKRYLLYSVSVCCLFLTINIVNFFVSDNSTLGYLGYGGDRCYITKTAMVLYTFAIPVGILILLNMILFCFVIIRIKTAPQVDSETKIDRPMLIIYTKISIVTGMTWIFGFLHQWTLIDALSYIFIILNASQGLFIFLSFGCSGIVRSRIRVKLFGQKTQNSHVSVTSVDKEISMTSRNVAD</sequence>
<evidence type="ECO:0000256" key="3">
    <source>
        <dbReference type="ARBA" id="ARBA00022989"/>
    </source>
</evidence>
<dbReference type="GO" id="GO:0007166">
    <property type="term" value="P:cell surface receptor signaling pathway"/>
    <property type="evidence" value="ECO:0007669"/>
    <property type="project" value="InterPro"/>
</dbReference>
<dbReference type="PANTHER" id="PTHR45902">
    <property type="entry name" value="LATROPHILIN RECEPTOR-LIKE PROTEIN A"/>
    <property type="match status" value="1"/>
</dbReference>
<comment type="subcellular location">
    <subcellularLocation>
        <location evidence="1">Membrane</location>
        <topology evidence="1">Multi-pass membrane protein</topology>
    </subcellularLocation>
</comment>
<feature type="transmembrane region" description="Helical" evidence="5">
    <location>
        <begin position="686"/>
        <end position="706"/>
    </location>
</feature>
<dbReference type="Pfam" id="PF00002">
    <property type="entry name" value="7tm_2"/>
    <property type="match status" value="1"/>
</dbReference>
<keyword evidence="3 5" id="KW-1133">Transmembrane helix</keyword>
<dbReference type="PROSITE" id="PS50261">
    <property type="entry name" value="G_PROTEIN_RECEP_F2_4"/>
    <property type="match status" value="1"/>
</dbReference>
<evidence type="ECO:0000313" key="8">
    <source>
        <dbReference type="Proteomes" id="UP000507470"/>
    </source>
</evidence>
<feature type="transmembrane region" description="Helical" evidence="5">
    <location>
        <begin position="647"/>
        <end position="666"/>
    </location>
</feature>